<gene>
    <name evidence="4" type="ORF">DBT_0756</name>
</gene>
<evidence type="ECO:0000259" key="3">
    <source>
        <dbReference type="Pfam" id="PF02834"/>
    </source>
</evidence>
<proteinExistence type="inferred from homology"/>
<feature type="domain" description="Phosphoesterase HXTX" evidence="3">
    <location>
        <begin position="113"/>
        <end position="182"/>
    </location>
</feature>
<dbReference type="Gene3D" id="3.90.1140.10">
    <property type="entry name" value="Cyclic phosphodiesterase"/>
    <property type="match status" value="1"/>
</dbReference>
<feature type="domain" description="Phosphoesterase HXTX" evidence="3">
    <location>
        <begin position="24"/>
        <end position="97"/>
    </location>
</feature>
<dbReference type="GO" id="GO:0004113">
    <property type="term" value="F:2',3'-cyclic-nucleotide 3'-phosphodiesterase activity"/>
    <property type="evidence" value="ECO:0007669"/>
    <property type="project" value="InterPro"/>
</dbReference>
<dbReference type="Pfam" id="PF02834">
    <property type="entry name" value="LigT_PEase"/>
    <property type="match status" value="2"/>
</dbReference>
<dbReference type="Proteomes" id="UP000093080">
    <property type="component" value="Unassembled WGS sequence"/>
</dbReference>
<dbReference type="EMBL" id="MAGO01000003">
    <property type="protein sequence ID" value="OCC15831.1"/>
    <property type="molecule type" value="Genomic_DNA"/>
</dbReference>
<protein>
    <recommendedName>
        <fullName evidence="2">RNA 2',3'-cyclic phosphodiesterase</fullName>
        <shortName evidence="2">RNA 2',3'-CPDase</shortName>
        <ecNumber evidence="2">3.1.4.58</ecNumber>
    </recommendedName>
</protein>
<feature type="active site" description="Proton acceptor" evidence="2">
    <location>
        <position position="133"/>
    </location>
</feature>
<keyword evidence="1 2" id="KW-0378">Hydrolase</keyword>
<name>A0A1B9F7T9_9BACT</name>
<dbReference type="NCBIfam" id="TIGR02258">
    <property type="entry name" value="2_5_ligase"/>
    <property type="match status" value="1"/>
</dbReference>
<evidence type="ECO:0000313" key="4">
    <source>
        <dbReference type="EMBL" id="OCC15831.1"/>
    </source>
</evidence>
<dbReference type="PATRIC" id="fig|1156395.6.peg.766"/>
<comment type="function">
    <text evidence="2">Hydrolyzes RNA 2',3'-cyclic phosphodiester to an RNA 2'-phosphomonoester.</text>
</comment>
<accession>A0A1B9F7T9</accession>
<dbReference type="OrthoDB" id="9793819at2"/>
<dbReference type="SUPFAM" id="SSF55144">
    <property type="entry name" value="LigT-like"/>
    <property type="match status" value="1"/>
</dbReference>
<dbReference type="InterPro" id="IPR004175">
    <property type="entry name" value="RNA_CPDase"/>
</dbReference>
<dbReference type="EC" id="3.1.4.58" evidence="2"/>
<organism evidence="4 5">
    <name type="scientific">Dissulfuribacter thermophilus</name>
    <dbReference type="NCBI Taxonomy" id="1156395"/>
    <lineage>
        <taxon>Bacteria</taxon>
        <taxon>Pseudomonadati</taxon>
        <taxon>Thermodesulfobacteriota</taxon>
        <taxon>Dissulfuribacteria</taxon>
        <taxon>Dissulfuribacterales</taxon>
        <taxon>Dissulfuribacteraceae</taxon>
        <taxon>Dissulfuribacter</taxon>
    </lineage>
</organism>
<dbReference type="GO" id="GO:0008664">
    <property type="term" value="F:RNA 2',3'-cyclic 3'-phosphodiesterase activity"/>
    <property type="evidence" value="ECO:0007669"/>
    <property type="project" value="UniProtKB-EC"/>
</dbReference>
<evidence type="ECO:0000256" key="2">
    <source>
        <dbReference type="HAMAP-Rule" id="MF_01940"/>
    </source>
</evidence>
<evidence type="ECO:0000313" key="5">
    <source>
        <dbReference type="Proteomes" id="UP000093080"/>
    </source>
</evidence>
<dbReference type="HAMAP" id="MF_01940">
    <property type="entry name" value="RNA_CPDase"/>
    <property type="match status" value="1"/>
</dbReference>
<keyword evidence="5" id="KW-1185">Reference proteome</keyword>
<feature type="active site" description="Proton donor" evidence="2">
    <location>
        <position position="46"/>
    </location>
</feature>
<dbReference type="InterPro" id="IPR014051">
    <property type="entry name" value="Phosphoesterase_HXTX"/>
</dbReference>
<dbReference type="PANTHER" id="PTHR35561">
    <property type="entry name" value="RNA 2',3'-CYCLIC PHOSPHODIESTERASE"/>
    <property type="match status" value="1"/>
</dbReference>
<comment type="similarity">
    <text evidence="2">Belongs to the 2H phosphoesterase superfamily. ThpR family.</text>
</comment>
<reference evidence="4 5" key="1">
    <citation type="submission" date="2016-06" db="EMBL/GenBank/DDBJ databases">
        <title>Respiratory ammonification of nitrate coupled to the oxidation of elemental sulfur in deep-sea autotrophic thermophilic bacteria.</title>
        <authorList>
            <person name="Slobodkina G.B."/>
            <person name="Mardanov A.V."/>
            <person name="Ravin N.V."/>
            <person name="Frolova A.A."/>
            <person name="Viryasiv M.B."/>
            <person name="Chernyh N.A."/>
            <person name="Bonch-Osmolovskaya E.A."/>
            <person name="Slobodkin A.I."/>
        </authorList>
    </citation>
    <scope>NUCLEOTIDE SEQUENCE [LARGE SCALE GENOMIC DNA]</scope>
    <source>
        <strain evidence="4 5">S69</strain>
    </source>
</reference>
<dbReference type="InterPro" id="IPR009097">
    <property type="entry name" value="Cyclic_Pdiesterase"/>
</dbReference>
<evidence type="ECO:0000256" key="1">
    <source>
        <dbReference type="ARBA" id="ARBA00022801"/>
    </source>
</evidence>
<comment type="catalytic activity">
    <reaction evidence="2">
        <text>a 3'-end 2',3'-cyclophospho-ribonucleotide-RNA + H2O = a 3'-end 2'-phospho-ribonucleotide-RNA + H(+)</text>
        <dbReference type="Rhea" id="RHEA:11828"/>
        <dbReference type="Rhea" id="RHEA-COMP:10464"/>
        <dbReference type="Rhea" id="RHEA-COMP:17353"/>
        <dbReference type="ChEBI" id="CHEBI:15377"/>
        <dbReference type="ChEBI" id="CHEBI:15378"/>
        <dbReference type="ChEBI" id="CHEBI:83064"/>
        <dbReference type="ChEBI" id="CHEBI:173113"/>
        <dbReference type="EC" id="3.1.4.58"/>
    </reaction>
</comment>
<keyword evidence="4" id="KW-0436">Ligase</keyword>
<comment type="caution">
    <text evidence="4">The sequence shown here is derived from an EMBL/GenBank/DDBJ whole genome shotgun (WGS) entry which is preliminary data.</text>
</comment>
<dbReference type="AlphaFoldDB" id="A0A1B9F7T9"/>
<dbReference type="STRING" id="1156395.DBT_0756"/>
<dbReference type="PANTHER" id="PTHR35561:SF1">
    <property type="entry name" value="RNA 2',3'-CYCLIC PHOSPHODIESTERASE"/>
    <property type="match status" value="1"/>
</dbReference>
<sequence length="193" mass="22423">MIRLFVAIDIPDSIKEIVESHYREIQCKFKEKRIRSVKWVDPRLWHITLKFLGEIPEQKLPMCQKIIEQCGQLHNTLKLRLRHIGCFPGLQRPRVVWAGIEDNAKCLESMHLFLDKSFESIGIPREQKKFHAHLTFCRIKNSSPCVAGTLVDILKTGLETPWFEVGYISLYKSKLTPNGPIYTPITRAKLGRQ</sequence>
<dbReference type="RefSeq" id="WP_067616510.1">
    <property type="nucleotide sequence ID" value="NZ_MAGO01000003.1"/>
</dbReference>
<feature type="short sequence motif" description="HXTX 1" evidence="2">
    <location>
        <begin position="46"/>
        <end position="49"/>
    </location>
</feature>
<dbReference type="GO" id="GO:0016874">
    <property type="term" value="F:ligase activity"/>
    <property type="evidence" value="ECO:0007669"/>
    <property type="project" value="UniProtKB-KW"/>
</dbReference>
<feature type="short sequence motif" description="HXTX 2" evidence="2">
    <location>
        <begin position="133"/>
        <end position="136"/>
    </location>
</feature>